<evidence type="ECO:0000256" key="3">
    <source>
        <dbReference type="ARBA" id="ARBA00022771"/>
    </source>
</evidence>
<dbReference type="RefSeq" id="XP_010426125.1">
    <property type="nucleotide sequence ID" value="XM_010427823.1"/>
</dbReference>
<proteinExistence type="predicted"/>
<accession>A0ABM0TGK6</accession>
<organism evidence="8 9">
    <name type="scientific">Camelina sativa</name>
    <name type="common">False flax</name>
    <name type="synonym">Myagrum sativum</name>
    <dbReference type="NCBI Taxonomy" id="90675"/>
    <lineage>
        <taxon>Eukaryota</taxon>
        <taxon>Viridiplantae</taxon>
        <taxon>Streptophyta</taxon>
        <taxon>Embryophyta</taxon>
        <taxon>Tracheophyta</taxon>
        <taxon>Spermatophyta</taxon>
        <taxon>Magnoliopsida</taxon>
        <taxon>eudicotyledons</taxon>
        <taxon>Gunneridae</taxon>
        <taxon>Pentapetalae</taxon>
        <taxon>rosids</taxon>
        <taxon>malvids</taxon>
        <taxon>Brassicales</taxon>
        <taxon>Brassicaceae</taxon>
        <taxon>Camelineae</taxon>
        <taxon>Camelina</taxon>
    </lineage>
</organism>
<dbReference type="InterPro" id="IPR004146">
    <property type="entry name" value="DC1"/>
</dbReference>
<dbReference type="InterPro" id="IPR002219">
    <property type="entry name" value="PKC_DAG/PE"/>
</dbReference>
<evidence type="ECO:0000256" key="5">
    <source>
        <dbReference type="SAM" id="MobiDB-lite"/>
    </source>
</evidence>
<feature type="domain" description="Zinc finger PHD-type" evidence="7">
    <location>
        <begin position="411"/>
        <end position="469"/>
    </location>
</feature>
<keyword evidence="3" id="KW-0863">Zinc-finger</keyword>
<dbReference type="Proteomes" id="UP000694864">
    <property type="component" value="Chromosome 9"/>
</dbReference>
<reference evidence="8" key="1">
    <citation type="journal article" date="2014" name="Nat. Commun.">
        <title>The emerging biofuel crop Camelina sativa retains a highly undifferentiated hexaploid genome structure.</title>
        <authorList>
            <person name="Kagale S."/>
            <person name="Koh C."/>
            <person name="Nixon J."/>
            <person name="Bollina V."/>
            <person name="Clarke W.E."/>
            <person name="Tuteja R."/>
            <person name="Spillane C."/>
            <person name="Robinson S.J."/>
            <person name="Links M.G."/>
            <person name="Clarke C."/>
            <person name="Higgins E.E."/>
            <person name="Huebert T."/>
            <person name="Sharpe A.G."/>
            <person name="Parkin I.A."/>
        </authorList>
    </citation>
    <scope>NUCLEOTIDE SEQUENCE [LARGE SCALE GENOMIC DNA]</scope>
    <source>
        <strain evidence="8">cv. DH55</strain>
    </source>
</reference>
<dbReference type="InterPro" id="IPR001965">
    <property type="entry name" value="Znf_PHD"/>
</dbReference>
<evidence type="ECO:0000259" key="7">
    <source>
        <dbReference type="SMART" id="SM00249"/>
    </source>
</evidence>
<keyword evidence="2" id="KW-0677">Repeat</keyword>
<feature type="compositionally biased region" description="Low complexity" evidence="5">
    <location>
        <begin position="109"/>
        <end position="125"/>
    </location>
</feature>
<dbReference type="InterPro" id="IPR054483">
    <property type="entry name" value="DC1-like_CT"/>
</dbReference>
<dbReference type="SMART" id="SM00249">
    <property type="entry name" value="PHD"/>
    <property type="match status" value="4"/>
</dbReference>
<feature type="domain" description="Zinc finger PHD-type" evidence="7">
    <location>
        <begin position="151"/>
        <end position="236"/>
    </location>
</feature>
<dbReference type="InterPro" id="IPR053192">
    <property type="entry name" value="Vacuole_Formation_Reg"/>
</dbReference>
<feature type="region of interest" description="Disordered" evidence="5">
    <location>
        <begin position="109"/>
        <end position="128"/>
    </location>
</feature>
<dbReference type="SMART" id="SM00109">
    <property type="entry name" value="C1"/>
    <property type="match status" value="4"/>
</dbReference>
<dbReference type="InterPro" id="IPR046349">
    <property type="entry name" value="C1-like_sf"/>
</dbReference>
<dbReference type="Pfam" id="PF22926">
    <property type="entry name" value="C1-like_CT"/>
    <property type="match status" value="1"/>
</dbReference>
<name>A0ABM0TGK6_CAMSA</name>
<evidence type="ECO:0000256" key="4">
    <source>
        <dbReference type="ARBA" id="ARBA00022833"/>
    </source>
</evidence>
<dbReference type="PANTHER" id="PTHR32410">
    <property type="entry name" value="CYSTEINE/HISTIDINE-RICH C1 DOMAIN FAMILY PROTEIN"/>
    <property type="match status" value="1"/>
</dbReference>
<dbReference type="Pfam" id="PF03107">
    <property type="entry name" value="C1_2"/>
    <property type="match status" value="7"/>
</dbReference>
<feature type="domain" description="Phorbol-ester/DAG-type" evidence="6">
    <location>
        <begin position="393"/>
        <end position="444"/>
    </location>
</feature>
<evidence type="ECO:0000256" key="1">
    <source>
        <dbReference type="ARBA" id="ARBA00022723"/>
    </source>
</evidence>
<feature type="domain" description="Zinc finger PHD-type" evidence="7">
    <location>
        <begin position="574"/>
        <end position="636"/>
    </location>
</feature>
<reference evidence="9" key="2">
    <citation type="submission" date="2025-08" db="UniProtKB">
        <authorList>
            <consortium name="RefSeq"/>
        </authorList>
    </citation>
    <scope>IDENTIFICATION</scope>
    <source>
        <tissue evidence="9">Leaf</tissue>
    </source>
</reference>
<feature type="domain" description="Phorbol-ester/DAG-type" evidence="6">
    <location>
        <begin position="259"/>
        <end position="304"/>
    </location>
</feature>
<gene>
    <name evidence="9" type="primary">LOC104711143</name>
</gene>
<evidence type="ECO:0000313" key="9">
    <source>
        <dbReference type="RefSeq" id="XP_010426125.1"/>
    </source>
</evidence>
<feature type="domain" description="Zinc finger PHD-type" evidence="7">
    <location>
        <begin position="273"/>
        <end position="332"/>
    </location>
</feature>
<dbReference type="PANTHER" id="PTHR32410:SF162">
    <property type="entry name" value="CHP-RICH ZINC FINGER PROTEIN-LIKE-RELATED"/>
    <property type="match status" value="1"/>
</dbReference>
<keyword evidence="4" id="KW-0862">Zinc</keyword>
<dbReference type="GeneID" id="104711143"/>
<evidence type="ECO:0000259" key="6">
    <source>
        <dbReference type="SMART" id="SM00109"/>
    </source>
</evidence>
<keyword evidence="8" id="KW-1185">Reference proteome</keyword>
<protein>
    <submittedName>
        <fullName evidence="9">Uncharacterized protein LOC104711143</fullName>
    </submittedName>
</protein>
<keyword evidence="1" id="KW-0479">Metal-binding</keyword>
<evidence type="ECO:0000256" key="2">
    <source>
        <dbReference type="ARBA" id="ARBA00022737"/>
    </source>
</evidence>
<sequence>MEKVELPVHEHPLFVFDRVCMDTCKGCGVYGYFYGGYICNELGCNTLFHKECVESVPEINHPSHPEHPLKLSLDCGQFCCSVCIHRSEVGYYCSICDFNVHLVCARRSPSPSSISSTFSSLPTTTDNSKVHQHPLLLSEKVKTFLLKGERNCEVCNADININEQKLYECRFCNVLFHWECVGLIPDVYHSLHPKHPLKFFRYGAPEYADEDCLLCGKKFDRRSYNCDQVYHCDVCNVTICKEFCMANPPPVSVVSPTTHEHKLHLVPRLVNFTCNACGTKGDRSPYLCLQCNFMIHRACIDLPCVININRHNHRISYTRQLGHGNWTCGVCRKKVDGFYGAYSCSKCPSYAVHARCATRNGVWEKVELEGTPEEEEIEPFEVVDENQIKHFSHDHNLRLNKAGKSIHESKLCEACVSQINDESFYDCERCDFILHETCASLPRKIRNVSDNTPFTLQTDTYRRRCFACYQYFTGFKYKSGRITLDVRCSSITEPFLHESHPHPLYYEVFSSKRGNKCSACDRTHVFISTLWCDECEFQLDFGCATLPRKVMNQRYDDHPLYLSYGETKEDGQLWCEACETKINPKEWSYECNLCGITLHVSCVVGDFSYHIPGHISLDDISEGVVVANTSICRPHCFRCSSRCKLPYILQVDGHYFCSIICVNPREYWNNNLYIN</sequence>
<dbReference type="SUPFAM" id="SSF57889">
    <property type="entry name" value="Cysteine-rich domain"/>
    <property type="match status" value="7"/>
</dbReference>
<evidence type="ECO:0000313" key="8">
    <source>
        <dbReference type="Proteomes" id="UP000694864"/>
    </source>
</evidence>
<feature type="domain" description="Phorbol-ester/DAG-type" evidence="6">
    <location>
        <begin position="311"/>
        <end position="362"/>
    </location>
</feature>
<feature type="domain" description="Phorbol-ester/DAG-type" evidence="6">
    <location>
        <begin position="139"/>
        <end position="186"/>
    </location>
</feature>